<dbReference type="AlphaFoldDB" id="A0AAD7J442"/>
<feature type="transmembrane region" description="Helical" evidence="1">
    <location>
        <begin position="93"/>
        <end position="115"/>
    </location>
</feature>
<feature type="transmembrane region" description="Helical" evidence="1">
    <location>
        <begin position="121"/>
        <end position="143"/>
    </location>
</feature>
<evidence type="ECO:0000313" key="3">
    <source>
        <dbReference type="Proteomes" id="UP001215280"/>
    </source>
</evidence>
<reference evidence="2" key="1">
    <citation type="submission" date="2023-03" db="EMBL/GenBank/DDBJ databases">
        <title>Massive genome expansion in bonnet fungi (Mycena s.s.) driven by repeated elements and novel gene families across ecological guilds.</title>
        <authorList>
            <consortium name="Lawrence Berkeley National Laboratory"/>
            <person name="Harder C.B."/>
            <person name="Miyauchi S."/>
            <person name="Viragh M."/>
            <person name="Kuo A."/>
            <person name="Thoen E."/>
            <person name="Andreopoulos B."/>
            <person name="Lu D."/>
            <person name="Skrede I."/>
            <person name="Drula E."/>
            <person name="Henrissat B."/>
            <person name="Morin E."/>
            <person name="Kohler A."/>
            <person name="Barry K."/>
            <person name="LaButti K."/>
            <person name="Morin E."/>
            <person name="Salamov A."/>
            <person name="Lipzen A."/>
            <person name="Mereny Z."/>
            <person name="Hegedus B."/>
            <person name="Baldrian P."/>
            <person name="Stursova M."/>
            <person name="Weitz H."/>
            <person name="Taylor A."/>
            <person name="Grigoriev I.V."/>
            <person name="Nagy L.G."/>
            <person name="Martin F."/>
            <person name="Kauserud H."/>
        </authorList>
    </citation>
    <scope>NUCLEOTIDE SEQUENCE</scope>
    <source>
        <strain evidence="2">CBHHK188m</strain>
    </source>
</reference>
<sequence length="195" mass="21124">MDSYLNKYTLEGRSNNELDEQAVTAPKITCLKPLFNSYHLALVGGLISSSYFACSNISGTAFGVMPATGRGTTNLPVANRLTLWEFSYQVGKLHMASSGAFSCACLAVSAYFTPLPVQRNILVAGAISVFTSTAWTLSFMMPVNNNLIVRLRATKVKPMESKEGARAAGQVACHALPVNRPWHRRVAVRHHCGAC</sequence>
<keyword evidence="1" id="KW-0472">Membrane</keyword>
<protein>
    <submittedName>
        <fullName evidence="2">Uncharacterized protein</fullName>
    </submittedName>
</protein>
<accession>A0AAD7J442</accession>
<dbReference type="Pfam" id="PF08592">
    <property type="entry name" value="Anthrone_oxy"/>
    <property type="match status" value="1"/>
</dbReference>
<keyword evidence="1" id="KW-1133">Transmembrane helix</keyword>
<keyword evidence="3" id="KW-1185">Reference proteome</keyword>
<dbReference type="InterPro" id="IPR013901">
    <property type="entry name" value="Anthrone_oxy"/>
</dbReference>
<evidence type="ECO:0000256" key="1">
    <source>
        <dbReference type="SAM" id="Phobius"/>
    </source>
</evidence>
<name>A0AAD7J442_9AGAR</name>
<evidence type="ECO:0000313" key="2">
    <source>
        <dbReference type="EMBL" id="KAJ7756747.1"/>
    </source>
</evidence>
<dbReference type="EMBL" id="JARJLG010000060">
    <property type="protein sequence ID" value="KAJ7756747.1"/>
    <property type="molecule type" value="Genomic_DNA"/>
</dbReference>
<comment type="caution">
    <text evidence="2">The sequence shown here is derived from an EMBL/GenBank/DDBJ whole genome shotgun (WGS) entry which is preliminary data.</text>
</comment>
<organism evidence="2 3">
    <name type="scientific">Mycena maculata</name>
    <dbReference type="NCBI Taxonomy" id="230809"/>
    <lineage>
        <taxon>Eukaryota</taxon>
        <taxon>Fungi</taxon>
        <taxon>Dikarya</taxon>
        <taxon>Basidiomycota</taxon>
        <taxon>Agaricomycotina</taxon>
        <taxon>Agaricomycetes</taxon>
        <taxon>Agaricomycetidae</taxon>
        <taxon>Agaricales</taxon>
        <taxon>Marasmiineae</taxon>
        <taxon>Mycenaceae</taxon>
        <taxon>Mycena</taxon>
    </lineage>
</organism>
<dbReference type="Proteomes" id="UP001215280">
    <property type="component" value="Unassembled WGS sequence"/>
</dbReference>
<keyword evidence="1" id="KW-0812">Transmembrane</keyword>
<proteinExistence type="predicted"/>
<gene>
    <name evidence="2" type="ORF">DFH07DRAFT_772984</name>
</gene>